<reference evidence="2" key="1">
    <citation type="submission" date="2020-04" db="EMBL/GenBank/DDBJ databases">
        <authorList>
            <person name="Zhang T."/>
        </authorList>
    </citation>
    <scope>NUCLEOTIDE SEQUENCE</scope>
    <source>
        <strain evidence="2">HKST-UBA02</strain>
    </source>
</reference>
<keyword evidence="1" id="KW-0472">Membrane</keyword>
<comment type="caution">
    <text evidence="2">The sequence shown here is derived from an EMBL/GenBank/DDBJ whole genome shotgun (WGS) entry which is preliminary data.</text>
</comment>
<dbReference type="AlphaFoldDB" id="A0A955LVN8"/>
<dbReference type="Proteomes" id="UP000699691">
    <property type="component" value="Unassembled WGS sequence"/>
</dbReference>
<proteinExistence type="predicted"/>
<evidence type="ECO:0000313" key="3">
    <source>
        <dbReference type="Proteomes" id="UP000699691"/>
    </source>
</evidence>
<accession>A0A955LVN8</accession>
<reference evidence="2" key="2">
    <citation type="journal article" date="2021" name="Microbiome">
        <title>Successional dynamics and alternative stable states in a saline activated sludge microbial community over 9 years.</title>
        <authorList>
            <person name="Wang Y."/>
            <person name="Ye J."/>
            <person name="Ju F."/>
            <person name="Liu L."/>
            <person name="Boyd J.A."/>
            <person name="Deng Y."/>
            <person name="Parks D.H."/>
            <person name="Jiang X."/>
            <person name="Yin X."/>
            <person name="Woodcroft B.J."/>
            <person name="Tyson G.W."/>
            <person name="Hugenholtz P."/>
            <person name="Polz M.F."/>
            <person name="Zhang T."/>
        </authorList>
    </citation>
    <scope>NUCLEOTIDE SEQUENCE</scope>
    <source>
        <strain evidence="2">HKST-UBA02</strain>
    </source>
</reference>
<keyword evidence="1" id="KW-1133">Transmembrane helix</keyword>
<gene>
    <name evidence="2" type="ORF">KC573_01625</name>
</gene>
<organism evidence="2 3">
    <name type="scientific">candidate division WWE3 bacterium</name>
    <dbReference type="NCBI Taxonomy" id="2053526"/>
    <lineage>
        <taxon>Bacteria</taxon>
        <taxon>Katanobacteria</taxon>
    </lineage>
</organism>
<protein>
    <submittedName>
        <fullName evidence="2">Glucosaminidase domain-containing protein</fullName>
    </submittedName>
</protein>
<feature type="transmembrane region" description="Helical" evidence="1">
    <location>
        <begin position="6"/>
        <end position="29"/>
    </location>
</feature>
<dbReference type="EMBL" id="JAGQKY010000052">
    <property type="protein sequence ID" value="MCA9397502.1"/>
    <property type="molecule type" value="Genomic_DNA"/>
</dbReference>
<keyword evidence="1" id="KW-0812">Transmembrane</keyword>
<evidence type="ECO:0000313" key="2">
    <source>
        <dbReference type="EMBL" id="MCA9397502.1"/>
    </source>
</evidence>
<name>A0A955LVN8_UNCKA</name>
<evidence type="ECO:0000256" key="1">
    <source>
        <dbReference type="SAM" id="Phobius"/>
    </source>
</evidence>
<sequence>MLGLGIIGIAGWGILSLVLVIGLLSYGFLHNSSQKHSTPTDVAIQDKSLFASVLKTDSLFGFTQGEEDPRAAILEKYLITRKSPMASAAKTFIEVADQCPMDWALLPAIAGKESAFGRIIPINSYNAFGWAVYTGQNSGAVFDSWEHAIQRVGQGICDNYIKRGLDTPEKMEPLYTPPSYRTHGGWRTDVTFMMEQIKNWK</sequence>